<dbReference type="Proteomes" id="UP000807025">
    <property type="component" value="Unassembled WGS sequence"/>
</dbReference>
<organism evidence="2 3">
    <name type="scientific">Pleurotus eryngii</name>
    <name type="common">Boletus of the steppes</name>
    <dbReference type="NCBI Taxonomy" id="5323"/>
    <lineage>
        <taxon>Eukaryota</taxon>
        <taxon>Fungi</taxon>
        <taxon>Dikarya</taxon>
        <taxon>Basidiomycota</taxon>
        <taxon>Agaricomycotina</taxon>
        <taxon>Agaricomycetes</taxon>
        <taxon>Agaricomycetidae</taxon>
        <taxon>Agaricales</taxon>
        <taxon>Pleurotineae</taxon>
        <taxon>Pleurotaceae</taxon>
        <taxon>Pleurotus</taxon>
    </lineage>
</organism>
<dbReference type="AlphaFoldDB" id="A0A9P6D1I3"/>
<evidence type="ECO:0000313" key="3">
    <source>
        <dbReference type="Proteomes" id="UP000807025"/>
    </source>
</evidence>
<proteinExistence type="predicted"/>
<sequence length="263" mass="28939">MNNQSESSEPEPEPSKKGKGVDSKNWGALELSQEEADADLQAALQASLKTQHDAIKKGESSGTHLDENKVVLKQELQDLHTELETLKLEKLGKRAECQVSVKSEGKTKVNAAMRTRFGPTPVCHMPVPMSRHDSSLSSEIDSERDILPSAHIAKNLALGVAFQGLQGRKRGLFSSAPSSSSDSSADSNDELSAPMMIKHRKCCGSHSKKTKKHKQKDMKLKPVPPVVYKGKPELVIFQWFVSESISYVEDGNIPRKDKVRIIS</sequence>
<accession>A0A9P6D1I3</accession>
<gene>
    <name evidence="2" type="ORF">BDN71DRAFT_1435860</name>
</gene>
<feature type="compositionally biased region" description="Basic and acidic residues" evidence="1">
    <location>
        <begin position="13"/>
        <end position="22"/>
    </location>
</feature>
<keyword evidence="3" id="KW-1185">Reference proteome</keyword>
<comment type="caution">
    <text evidence="2">The sequence shown here is derived from an EMBL/GenBank/DDBJ whole genome shotgun (WGS) entry which is preliminary data.</text>
</comment>
<reference evidence="2" key="1">
    <citation type="submission" date="2020-11" db="EMBL/GenBank/DDBJ databases">
        <authorList>
            <consortium name="DOE Joint Genome Institute"/>
            <person name="Ahrendt S."/>
            <person name="Riley R."/>
            <person name="Andreopoulos W."/>
            <person name="Labutti K."/>
            <person name="Pangilinan J."/>
            <person name="Ruiz-Duenas F.J."/>
            <person name="Barrasa J.M."/>
            <person name="Sanchez-Garcia M."/>
            <person name="Camarero S."/>
            <person name="Miyauchi S."/>
            <person name="Serrano A."/>
            <person name="Linde D."/>
            <person name="Babiker R."/>
            <person name="Drula E."/>
            <person name="Ayuso-Fernandez I."/>
            <person name="Pacheco R."/>
            <person name="Padilla G."/>
            <person name="Ferreira P."/>
            <person name="Barriuso J."/>
            <person name="Kellner H."/>
            <person name="Castanera R."/>
            <person name="Alfaro M."/>
            <person name="Ramirez L."/>
            <person name="Pisabarro A.G."/>
            <person name="Kuo A."/>
            <person name="Tritt A."/>
            <person name="Lipzen A."/>
            <person name="He G."/>
            <person name="Yan M."/>
            <person name="Ng V."/>
            <person name="Cullen D."/>
            <person name="Martin F."/>
            <person name="Rosso M.-N."/>
            <person name="Henrissat B."/>
            <person name="Hibbett D."/>
            <person name="Martinez A.T."/>
            <person name="Grigoriev I.V."/>
        </authorList>
    </citation>
    <scope>NUCLEOTIDE SEQUENCE</scope>
    <source>
        <strain evidence="2">ATCC 90797</strain>
    </source>
</reference>
<protein>
    <submittedName>
        <fullName evidence="2">Uncharacterized protein</fullName>
    </submittedName>
</protein>
<dbReference type="EMBL" id="MU154695">
    <property type="protein sequence ID" value="KAF9488826.1"/>
    <property type="molecule type" value="Genomic_DNA"/>
</dbReference>
<evidence type="ECO:0000313" key="2">
    <source>
        <dbReference type="EMBL" id="KAF9488826.1"/>
    </source>
</evidence>
<evidence type="ECO:0000256" key="1">
    <source>
        <dbReference type="SAM" id="MobiDB-lite"/>
    </source>
</evidence>
<feature type="region of interest" description="Disordered" evidence="1">
    <location>
        <begin position="1"/>
        <end position="38"/>
    </location>
</feature>
<name>A0A9P6D1I3_PLEER</name>